<keyword evidence="2" id="KW-1185">Reference proteome</keyword>
<dbReference type="GeneID" id="106512760"/>
<dbReference type="GO" id="GO:0016020">
    <property type="term" value="C:membrane"/>
    <property type="evidence" value="ECO:0007669"/>
    <property type="project" value="InterPro"/>
</dbReference>
<feature type="domain" description="ABCA1-4-like C-terminal R2 regulatory" evidence="1">
    <location>
        <begin position="33"/>
        <end position="66"/>
    </location>
</feature>
<dbReference type="KEGG" id="alim:106512760"/>
<dbReference type="GO" id="GO:0034191">
    <property type="term" value="F:apolipoprotein A-I receptor binding"/>
    <property type="evidence" value="ECO:0007669"/>
    <property type="project" value="TreeGrafter"/>
</dbReference>
<sequence>MEECEALCGRLAIMVKGQFRCLGSLQHIKNRFGTGFTVKMYLAEPSCDAEAITAFMQRSFPCTYLKMSATPPGAFGTWYSTMAECWS</sequence>
<reference evidence="3" key="1">
    <citation type="submission" date="2025-08" db="UniProtKB">
        <authorList>
            <consortium name="RefSeq"/>
        </authorList>
    </citation>
    <scope>IDENTIFICATION</scope>
</reference>
<dbReference type="GO" id="GO:0140359">
    <property type="term" value="F:ABC-type transporter activity"/>
    <property type="evidence" value="ECO:0007669"/>
    <property type="project" value="InterPro"/>
</dbReference>
<evidence type="ECO:0000313" key="3">
    <source>
        <dbReference type="RefSeq" id="XP_013856759.1"/>
    </source>
</evidence>
<dbReference type="Proteomes" id="UP000192220">
    <property type="component" value="Unplaced"/>
</dbReference>
<dbReference type="PANTHER" id="PTHR19229">
    <property type="entry name" value="ATP-BINDING CASSETTE TRANSPORTER SUBFAMILY A ABCA"/>
    <property type="match status" value="1"/>
</dbReference>
<evidence type="ECO:0000259" key="1">
    <source>
        <dbReference type="Pfam" id="PF23321"/>
    </source>
</evidence>
<dbReference type="AlphaFoldDB" id="A0A2I4AML9"/>
<dbReference type="InParanoid" id="A0A2I4AML9"/>
<dbReference type="PANTHER" id="PTHR19229:SF29">
    <property type="entry name" value="GLUCOSYLCERAMIDE TRANSPORTER ABCA12"/>
    <property type="match status" value="1"/>
</dbReference>
<dbReference type="InterPro" id="IPR026082">
    <property type="entry name" value="ABCA"/>
</dbReference>
<organism evidence="2 3">
    <name type="scientific">Austrofundulus limnaeus</name>
    <name type="common">Annual killifish</name>
    <dbReference type="NCBI Taxonomy" id="52670"/>
    <lineage>
        <taxon>Eukaryota</taxon>
        <taxon>Metazoa</taxon>
        <taxon>Chordata</taxon>
        <taxon>Craniata</taxon>
        <taxon>Vertebrata</taxon>
        <taxon>Euteleostomi</taxon>
        <taxon>Actinopterygii</taxon>
        <taxon>Neopterygii</taxon>
        <taxon>Teleostei</taxon>
        <taxon>Neoteleostei</taxon>
        <taxon>Acanthomorphata</taxon>
        <taxon>Ovalentaria</taxon>
        <taxon>Atherinomorphae</taxon>
        <taxon>Cyprinodontiformes</taxon>
        <taxon>Rivulidae</taxon>
        <taxon>Austrofundulus</taxon>
    </lineage>
</organism>
<keyword evidence="3" id="KW-0067">ATP-binding</keyword>
<evidence type="ECO:0000313" key="2">
    <source>
        <dbReference type="Proteomes" id="UP000192220"/>
    </source>
</evidence>
<dbReference type="Pfam" id="PF23321">
    <property type="entry name" value="R1_ABCA1"/>
    <property type="match status" value="1"/>
</dbReference>
<accession>A0A2I4AML9</accession>
<dbReference type="InterPro" id="IPR056264">
    <property type="entry name" value="R2_ABCA1-4-like"/>
</dbReference>
<name>A0A2I4AML9_AUSLI</name>
<protein>
    <submittedName>
        <fullName evidence="3">ATP-binding cassette sub-family A member 12</fullName>
    </submittedName>
</protein>
<proteinExistence type="predicted"/>
<dbReference type="OrthoDB" id="10255969at2759"/>
<dbReference type="STRING" id="52670.A0A2I4AML9"/>
<dbReference type="GO" id="GO:0005319">
    <property type="term" value="F:lipid transporter activity"/>
    <property type="evidence" value="ECO:0007669"/>
    <property type="project" value="TreeGrafter"/>
</dbReference>
<feature type="non-terminal residue" evidence="3">
    <location>
        <position position="87"/>
    </location>
</feature>
<dbReference type="RefSeq" id="XP_013856759.1">
    <property type="nucleotide sequence ID" value="XM_014001305.1"/>
</dbReference>
<gene>
    <name evidence="3" type="primary">LOC106512760</name>
</gene>
<keyword evidence="3" id="KW-0547">Nucleotide-binding</keyword>